<comment type="subcellular location">
    <subcellularLocation>
        <location evidence="1">Cell inner membrane</location>
        <topology evidence="1">Multi-pass membrane protein</topology>
    </subcellularLocation>
    <subcellularLocation>
        <location evidence="9">Cell membrane</location>
        <topology evidence="9">Multi-pass membrane protein</topology>
    </subcellularLocation>
</comment>
<evidence type="ECO:0000256" key="2">
    <source>
        <dbReference type="ARBA" id="ARBA00010072"/>
    </source>
</evidence>
<dbReference type="Gene3D" id="1.10.3720.10">
    <property type="entry name" value="MetI-like"/>
    <property type="match status" value="1"/>
</dbReference>
<comment type="similarity">
    <text evidence="2">Belongs to the binding-protein-dependent transport system permease family. HisMQ subfamily.</text>
</comment>
<dbReference type="NCBIfam" id="TIGR01726">
    <property type="entry name" value="HEQRo_perm_3TM"/>
    <property type="match status" value="1"/>
</dbReference>
<dbReference type="PROSITE" id="PS50928">
    <property type="entry name" value="ABC_TM1"/>
    <property type="match status" value="1"/>
</dbReference>
<dbReference type="SUPFAM" id="SSF161098">
    <property type="entry name" value="MetI-like"/>
    <property type="match status" value="1"/>
</dbReference>
<proteinExistence type="inferred from homology"/>
<evidence type="ECO:0000256" key="4">
    <source>
        <dbReference type="ARBA" id="ARBA00022475"/>
    </source>
</evidence>
<gene>
    <name evidence="11" type="ORF">WH297_14320</name>
</gene>
<organism evidence="11 12">
    <name type="scientific">Ochrobactrum vermis</name>
    <dbReference type="NCBI Taxonomy" id="1827297"/>
    <lineage>
        <taxon>Bacteria</taxon>
        <taxon>Pseudomonadati</taxon>
        <taxon>Pseudomonadota</taxon>
        <taxon>Alphaproteobacteria</taxon>
        <taxon>Hyphomicrobiales</taxon>
        <taxon>Brucellaceae</taxon>
        <taxon>Brucella/Ochrobactrum group</taxon>
        <taxon>Ochrobactrum</taxon>
    </lineage>
</organism>
<feature type="transmembrane region" description="Helical" evidence="9">
    <location>
        <begin position="81"/>
        <end position="102"/>
    </location>
</feature>
<keyword evidence="6" id="KW-0029">Amino-acid transport</keyword>
<keyword evidence="12" id="KW-1185">Reference proteome</keyword>
<dbReference type="InterPro" id="IPR000515">
    <property type="entry name" value="MetI-like"/>
</dbReference>
<evidence type="ECO:0000256" key="8">
    <source>
        <dbReference type="ARBA" id="ARBA00023136"/>
    </source>
</evidence>
<evidence type="ECO:0000256" key="9">
    <source>
        <dbReference type="RuleBase" id="RU363032"/>
    </source>
</evidence>
<dbReference type="Proteomes" id="UP001375812">
    <property type="component" value="Unassembled WGS sequence"/>
</dbReference>
<reference evidence="11 12" key="1">
    <citation type="submission" date="2023-12" db="EMBL/GenBank/DDBJ databases">
        <title>Gut-associated functions are favored during microbiome assembly across C. elegans life.</title>
        <authorList>
            <person name="Zimmermann J."/>
        </authorList>
    </citation>
    <scope>NUCLEOTIDE SEQUENCE [LARGE SCALE GENOMIC DNA]</scope>
    <source>
        <strain evidence="11 12">MYb71</strain>
    </source>
</reference>
<keyword evidence="4" id="KW-1003">Cell membrane</keyword>
<dbReference type="InterPro" id="IPR043429">
    <property type="entry name" value="ArtM/GltK/GlnP/TcyL/YhdX-like"/>
</dbReference>
<feature type="transmembrane region" description="Helical" evidence="9">
    <location>
        <begin position="55"/>
        <end position="75"/>
    </location>
</feature>
<dbReference type="Pfam" id="PF00528">
    <property type="entry name" value="BPD_transp_1"/>
    <property type="match status" value="1"/>
</dbReference>
<dbReference type="RefSeq" id="WP_105543397.1">
    <property type="nucleotide sequence ID" value="NZ_JBBGZH010000002.1"/>
</dbReference>
<dbReference type="PANTHER" id="PTHR30614">
    <property type="entry name" value="MEMBRANE COMPONENT OF AMINO ACID ABC TRANSPORTER"/>
    <property type="match status" value="1"/>
</dbReference>
<feature type="transmembrane region" description="Helical" evidence="9">
    <location>
        <begin position="184"/>
        <end position="208"/>
    </location>
</feature>
<evidence type="ECO:0000256" key="7">
    <source>
        <dbReference type="ARBA" id="ARBA00022989"/>
    </source>
</evidence>
<evidence type="ECO:0000256" key="3">
    <source>
        <dbReference type="ARBA" id="ARBA00022448"/>
    </source>
</evidence>
<keyword evidence="7 9" id="KW-1133">Transmembrane helix</keyword>
<evidence type="ECO:0000259" key="10">
    <source>
        <dbReference type="PROSITE" id="PS50928"/>
    </source>
</evidence>
<dbReference type="InterPro" id="IPR010065">
    <property type="entry name" value="AA_ABC_transptr_permease_3TM"/>
</dbReference>
<dbReference type="InterPro" id="IPR035906">
    <property type="entry name" value="MetI-like_sf"/>
</dbReference>
<evidence type="ECO:0000256" key="5">
    <source>
        <dbReference type="ARBA" id="ARBA00022692"/>
    </source>
</evidence>
<protein>
    <submittedName>
        <fullName evidence="11">ABC transporter permease subunit</fullName>
    </submittedName>
</protein>
<sequence>MKETLANFVEWAPQLFAGLVVSLQLTGLALLMGLPLGLLLALLSMTKMRLPRYMAILLVEIGRGAPALVVLQMVYYGLPSAGINTSAFIAAAVALALTTAAYTSEILRAGLNAVPQREFEAGLALGMTNADIMRFVVIPQGVLFAVPALMGFAILIFQASALAFTISVPELLARAYRVGAATYLYLDVLILAGLFYLVVTIPFGWLVAGTERRLGKHLG</sequence>
<dbReference type="EMBL" id="JBBGZH010000002">
    <property type="protein sequence ID" value="MEJ5020897.1"/>
    <property type="molecule type" value="Genomic_DNA"/>
</dbReference>
<evidence type="ECO:0000313" key="12">
    <source>
        <dbReference type="Proteomes" id="UP001375812"/>
    </source>
</evidence>
<evidence type="ECO:0000313" key="11">
    <source>
        <dbReference type="EMBL" id="MEJ5020897.1"/>
    </source>
</evidence>
<evidence type="ECO:0000256" key="6">
    <source>
        <dbReference type="ARBA" id="ARBA00022970"/>
    </source>
</evidence>
<evidence type="ECO:0000256" key="1">
    <source>
        <dbReference type="ARBA" id="ARBA00004429"/>
    </source>
</evidence>
<feature type="transmembrane region" description="Helical" evidence="9">
    <location>
        <begin position="15"/>
        <end position="43"/>
    </location>
</feature>
<feature type="domain" description="ABC transmembrane type-1" evidence="10">
    <location>
        <begin position="19"/>
        <end position="207"/>
    </location>
</feature>
<comment type="caution">
    <text evidence="11">The sequence shown here is derived from an EMBL/GenBank/DDBJ whole genome shotgun (WGS) entry which is preliminary data.</text>
</comment>
<keyword evidence="3 9" id="KW-0813">Transport</keyword>
<accession>A0ABU8PFR8</accession>
<name>A0ABU8PFR8_9HYPH</name>
<keyword evidence="5 9" id="KW-0812">Transmembrane</keyword>
<dbReference type="PANTHER" id="PTHR30614:SF0">
    <property type="entry name" value="L-CYSTINE TRANSPORT SYSTEM PERMEASE PROTEIN TCYL"/>
    <property type="match status" value="1"/>
</dbReference>
<feature type="transmembrane region" description="Helical" evidence="9">
    <location>
        <begin position="142"/>
        <end position="164"/>
    </location>
</feature>
<keyword evidence="8 9" id="KW-0472">Membrane</keyword>
<dbReference type="CDD" id="cd06261">
    <property type="entry name" value="TM_PBP2"/>
    <property type="match status" value="1"/>
</dbReference>